<dbReference type="Proteomes" id="UP000272503">
    <property type="component" value="Unassembled WGS sequence"/>
</dbReference>
<evidence type="ECO:0008006" key="3">
    <source>
        <dbReference type="Google" id="ProtNLM"/>
    </source>
</evidence>
<dbReference type="SUPFAM" id="SSF48371">
    <property type="entry name" value="ARM repeat"/>
    <property type="match status" value="1"/>
</dbReference>
<dbReference type="RefSeq" id="WP_121648028.1">
    <property type="nucleotide sequence ID" value="NZ_RCUX01000004.1"/>
</dbReference>
<organism evidence="1 2">
    <name type="scientific">Mycetocola tolaasinivorans</name>
    <dbReference type="NCBI Taxonomy" id="76635"/>
    <lineage>
        <taxon>Bacteria</taxon>
        <taxon>Bacillati</taxon>
        <taxon>Actinomycetota</taxon>
        <taxon>Actinomycetes</taxon>
        <taxon>Micrococcales</taxon>
        <taxon>Microbacteriaceae</taxon>
        <taxon>Mycetocola</taxon>
    </lineage>
</organism>
<accession>A0A3L7A9B6</accession>
<evidence type="ECO:0000313" key="1">
    <source>
        <dbReference type="EMBL" id="RLP76448.1"/>
    </source>
</evidence>
<dbReference type="InterPro" id="IPR011989">
    <property type="entry name" value="ARM-like"/>
</dbReference>
<dbReference type="OrthoDB" id="5110737at2"/>
<dbReference type="EMBL" id="RCUX01000004">
    <property type="protein sequence ID" value="RLP76448.1"/>
    <property type="molecule type" value="Genomic_DNA"/>
</dbReference>
<sequence length="173" mass="18690">MTATVDLIDAFRNADPERRARLLRGCEAGADRARVDFLIEVLEDTAQDPMVRAEAIRSLGLIAAIDGEEPGRLFDEELDAARNLIGEILAGIANRDPDDDVRVWALRDLSRCDLPDSAIRVLVGLALAENEDALLRTLAAAAVYAQAPESVVRTEALPVFDRDPILAGGPHPA</sequence>
<protein>
    <recommendedName>
        <fullName evidence="3">HEAT repeat domain-containing protein</fullName>
    </recommendedName>
</protein>
<proteinExistence type="predicted"/>
<gene>
    <name evidence="1" type="ORF">D9V32_06200</name>
</gene>
<reference evidence="1 2" key="1">
    <citation type="submission" date="2018-10" db="EMBL/GenBank/DDBJ databases">
        <authorList>
            <person name="Li J."/>
        </authorList>
    </citation>
    <scope>NUCLEOTIDE SEQUENCE [LARGE SCALE GENOMIC DNA]</scope>
    <source>
        <strain evidence="1 2">IF 016277</strain>
    </source>
</reference>
<dbReference type="Gene3D" id="1.25.10.10">
    <property type="entry name" value="Leucine-rich Repeat Variant"/>
    <property type="match status" value="1"/>
</dbReference>
<keyword evidence="2" id="KW-1185">Reference proteome</keyword>
<dbReference type="AlphaFoldDB" id="A0A3L7A9B6"/>
<comment type="caution">
    <text evidence="1">The sequence shown here is derived from an EMBL/GenBank/DDBJ whole genome shotgun (WGS) entry which is preliminary data.</text>
</comment>
<dbReference type="InterPro" id="IPR016024">
    <property type="entry name" value="ARM-type_fold"/>
</dbReference>
<evidence type="ECO:0000313" key="2">
    <source>
        <dbReference type="Proteomes" id="UP000272503"/>
    </source>
</evidence>
<name>A0A3L7A9B6_9MICO</name>